<proteinExistence type="predicted"/>
<dbReference type="RefSeq" id="XP_710411.2">
    <property type="nucleotide sequence ID" value="XM_705319.2"/>
</dbReference>
<dbReference type="InterPro" id="IPR003903">
    <property type="entry name" value="UIM_dom"/>
</dbReference>
<sequence>MLNLFGKKTHQETLPTKYPAKSKPKTPKDSPRIHHSPKLISTPDSTKGIAYNSARISRPNGVGGISTSGSSSPTTEFVTPQASKSSVDQNKKRQPSPTNHRHDTNIPAKVTPHGSFNQNNGKSNPTIQNKKKKKAGERVVTRTRPIRKNYRDRRNSVSSRESLISRERRNKQNRHKAKPQSKGHGNIVGKTASNAPIPNNPPYPIHDIIDTSFESHCEDEEEEGDKMPSGFEEVNRRSVSPQNKQQIIGLDATRNQVQQSTYTALDGSNNTTSRDSTYITKHNNNNRNSTIQQVGRVNYNPNRSSLESQRVEAVACILERTGSSARDSRRARRARELRRSASIREIDDLQPPSSSSINESRNSSNINTHRANRRNSISFTNVNSPQIHSNASQSNYNIPTSDFNVPESIMPSQVERSSSSRQQADISIQEEASTETPIPQQQSQSQSERQSERQSQSRLQQTRNAIIDRLNSRIDASMFPIDLIDPPPLDEYSTEGANHHYNNNSNDMSNESWGHSPPYRENLHKRVDLISFDPRYSIPVLRINKRLVNNSTNLHKVIRKLIKLQIVPEDVNLWDINKVDDGEFYNVLPRLLMNEMEASDQRQHQERQRQRQEDYENELQRALAISLEEENQREMFRGFRYQKSSNNRVIEQIVQSPDVDLNHGRFVDASEVPSHQAPLQPQEGSSLQRDLLRGFRYNQSRASRAAMNGLVEASMPANATVDEGEDEQEGGGNGDEFIDVDEAIHSWRLHDSQENQSSNHRRLSPPHFRYLQSHQSHSHSSVSSFMTAY</sequence>
<evidence type="ECO:0000313" key="5">
    <source>
        <dbReference type="Proteomes" id="UP000000559"/>
    </source>
</evidence>
<feature type="compositionally biased region" description="Polar residues" evidence="2">
    <location>
        <begin position="114"/>
        <end position="128"/>
    </location>
</feature>
<dbReference type="eggNOG" id="ENOG502T5JQ">
    <property type="taxonomic scope" value="Eukaryota"/>
</dbReference>
<keyword evidence="5" id="KW-1185">Reference proteome</keyword>
<dbReference type="OrthoDB" id="4025539at2759"/>
<feature type="region of interest" description="Disordered" evidence="2">
    <location>
        <begin position="221"/>
        <end position="243"/>
    </location>
</feature>
<feature type="compositionally biased region" description="Polar residues" evidence="2">
    <location>
        <begin position="424"/>
        <end position="439"/>
    </location>
</feature>
<dbReference type="GeneID" id="3647996"/>
<reference evidence="4 5" key="1">
    <citation type="journal article" date="2004" name="Proc. Natl. Acad. Sci. U.S.A.">
        <title>The diploid genome sequence of Candida albicans.</title>
        <authorList>
            <person name="Jones T."/>
            <person name="Federspiel N.A."/>
            <person name="Chibana H."/>
            <person name="Dungan J."/>
            <person name="Kalman S."/>
            <person name="Magee B.B."/>
            <person name="Newport G."/>
            <person name="Thorstenson Y.R."/>
            <person name="Agabian N."/>
            <person name="Magee P.T."/>
            <person name="Davis R.W."/>
            <person name="Scherer S."/>
        </authorList>
    </citation>
    <scope>NUCLEOTIDE SEQUENCE [LARGE SCALE GENOMIC DNA]</scope>
    <source>
        <strain evidence="5">SC5314 / ATCC MYA-2876</strain>
    </source>
</reference>
<dbReference type="PROSITE" id="PS50330">
    <property type="entry name" value="UIM"/>
    <property type="match status" value="1"/>
</dbReference>
<feature type="coiled-coil region" evidence="1">
    <location>
        <begin position="605"/>
        <end position="632"/>
    </location>
</feature>
<feature type="region of interest" description="Disordered" evidence="2">
    <location>
        <begin position="342"/>
        <end position="460"/>
    </location>
</feature>
<name>A0A1D8PD94_CANAL</name>
<keyword evidence="1" id="KW-0175">Coiled coil</keyword>
<reference evidence="4 5" key="2">
    <citation type="journal article" date="2007" name="Genome Biol.">
        <title>Assembly of the Candida albicans genome into sixteen supercontigs aligned on the eight chromosomes.</title>
        <authorList>
            <person name="van het Hoog M."/>
            <person name="Rast T.J."/>
            <person name="Martchenko M."/>
            <person name="Grindle S."/>
            <person name="Dignard D."/>
            <person name="Hogues H."/>
            <person name="Cuomo C."/>
            <person name="Berriman M."/>
            <person name="Scherer S."/>
            <person name="Magee B.B."/>
            <person name="Whiteway M."/>
            <person name="Chibana H."/>
            <person name="Nantel A."/>
            <person name="Magee P.T."/>
        </authorList>
    </citation>
    <scope>GENOME REANNOTATION</scope>
    <source>
        <strain evidence="5">SC5314 / ATCC MYA-2876</strain>
    </source>
</reference>
<dbReference type="InParanoid" id="A0A1D8PD94"/>
<evidence type="ECO:0000256" key="2">
    <source>
        <dbReference type="SAM" id="MobiDB-lite"/>
    </source>
</evidence>
<accession>A0A1D8PD94</accession>
<feature type="compositionally biased region" description="Polar residues" evidence="2">
    <location>
        <begin position="374"/>
        <end position="403"/>
    </location>
</feature>
<organism evidence="4 5">
    <name type="scientific">Candida albicans (strain SC5314 / ATCC MYA-2876)</name>
    <name type="common">Yeast</name>
    <dbReference type="NCBI Taxonomy" id="237561"/>
    <lineage>
        <taxon>Eukaryota</taxon>
        <taxon>Fungi</taxon>
        <taxon>Dikarya</taxon>
        <taxon>Ascomycota</taxon>
        <taxon>Saccharomycotina</taxon>
        <taxon>Pichiomycetes</taxon>
        <taxon>Debaryomycetaceae</taxon>
        <taxon>Candida/Lodderomyces clade</taxon>
        <taxon>Candida</taxon>
    </lineage>
</organism>
<dbReference type="Proteomes" id="UP000000559">
    <property type="component" value="Chromosome 1"/>
</dbReference>
<dbReference type="VEuPathDB" id="FungiDB:C1_04350C_A"/>
<feature type="compositionally biased region" description="Polar residues" evidence="2">
    <location>
        <begin position="76"/>
        <end position="88"/>
    </location>
</feature>
<dbReference type="EMBL" id="CP017623">
    <property type="protein sequence ID" value="AOW26109.1"/>
    <property type="molecule type" value="Genomic_DNA"/>
</dbReference>
<feature type="compositionally biased region" description="Low complexity" evidence="2">
    <location>
        <begin position="353"/>
        <end position="367"/>
    </location>
</feature>
<feature type="compositionally biased region" description="Basic residues" evidence="2">
    <location>
        <begin position="168"/>
        <end position="181"/>
    </location>
</feature>
<dbReference type="CGD" id="CAL0000193115">
    <property type="gene designation" value="orf19.8673"/>
</dbReference>
<evidence type="ECO:0000313" key="3">
    <source>
        <dbReference type="CGD" id="CAL0000193115"/>
    </source>
</evidence>
<evidence type="ECO:0000313" key="4">
    <source>
        <dbReference type="EMBL" id="AOW26109.1"/>
    </source>
</evidence>
<feature type="compositionally biased region" description="Low complexity" evidence="2">
    <location>
        <begin position="440"/>
        <end position="460"/>
    </location>
</feature>
<reference evidence="4 5" key="3">
    <citation type="journal article" date="2013" name="Genome Biol.">
        <title>Assembly of a phased diploid Candida albicans genome facilitates allele-specific measurements and provides a simple model for repeat and indel structure.</title>
        <authorList>
            <person name="Muzzey D."/>
            <person name="Schwartz K."/>
            <person name="Weissman J.S."/>
            <person name="Sherlock G."/>
        </authorList>
    </citation>
    <scope>NUCLEOTIDE SEQUENCE [LARGE SCALE GENOMIC DNA]</scope>
    <source>
        <strain evidence="5">SC5314 / ATCC MYA-2876</strain>
    </source>
</reference>
<dbReference type="AlphaFoldDB" id="A0A1D8PD94"/>
<evidence type="ECO:0000256" key="1">
    <source>
        <dbReference type="SAM" id="Coils"/>
    </source>
</evidence>
<dbReference type="KEGG" id="cal:CAALFM_C104350CA"/>
<gene>
    <name evidence="4" type="ordered locus">CAALFM_C104350CA</name>
    <name evidence="3" type="ordered locus">orf19.8673</name>
</gene>
<feature type="region of interest" description="Disordered" evidence="2">
    <location>
        <begin position="1"/>
        <end position="187"/>
    </location>
</feature>
<feature type="region of interest" description="Disordered" evidence="2">
    <location>
        <begin position="263"/>
        <end position="288"/>
    </location>
</feature>
<protein>
    <submittedName>
        <fullName evidence="4">Uncharacterized protein</fullName>
    </submittedName>
</protein>